<evidence type="ECO:0000313" key="2">
    <source>
        <dbReference type="Proteomes" id="UP000011529"/>
    </source>
</evidence>
<dbReference type="AlphaFoldDB" id="M2AAN4"/>
<name>M2AAN4_9BACT</name>
<keyword evidence="2" id="KW-1185">Reference proteome</keyword>
<dbReference type="Proteomes" id="UP000011529">
    <property type="component" value="Unassembled WGS sequence"/>
</dbReference>
<protein>
    <submittedName>
        <fullName evidence="1">Uncharacterized protein</fullName>
    </submittedName>
</protein>
<organism evidence="1 2">
    <name type="scientific">Rhodopirellula europaea 6C</name>
    <dbReference type="NCBI Taxonomy" id="1263867"/>
    <lineage>
        <taxon>Bacteria</taxon>
        <taxon>Pseudomonadati</taxon>
        <taxon>Planctomycetota</taxon>
        <taxon>Planctomycetia</taxon>
        <taxon>Pirellulales</taxon>
        <taxon>Pirellulaceae</taxon>
        <taxon>Rhodopirellula</taxon>
    </lineage>
</organism>
<sequence>MIDAQTFLRRLLQTHEPSITRWCVMEMKIKAWVDQKSLSPPAS</sequence>
<proteinExistence type="predicted"/>
<gene>
    <name evidence="1" type="ORF">RE6C_05659</name>
</gene>
<evidence type="ECO:0000313" key="1">
    <source>
        <dbReference type="EMBL" id="EMB13610.1"/>
    </source>
</evidence>
<accession>M2AAN4</accession>
<reference evidence="1" key="1">
    <citation type="submission" date="2012-11" db="EMBL/GenBank/DDBJ databases">
        <title>Permanent draft genomes of Rhodopirellula europaea strain SH398 and 6C.</title>
        <authorList>
            <person name="Richter M."/>
            <person name="Richter-Heitmann T."/>
            <person name="Frank C."/>
            <person name="Harder J."/>
            <person name="Glockner F.O."/>
        </authorList>
    </citation>
    <scope>NUCLEOTIDE SEQUENCE</scope>
    <source>
        <strain evidence="1">6C</strain>
    </source>
</reference>
<dbReference type="PATRIC" id="fig|1263867.3.peg.6065"/>
<reference evidence="1" key="2">
    <citation type="journal article" date="2013" name="Mar. Genomics">
        <title>Expression of sulfatases in Rhodopirellula baltica and the diversity of sulfatases in the genus Rhodopirellula.</title>
        <authorList>
            <person name="Wegner C.E."/>
            <person name="Richter-Heitmann T."/>
            <person name="Klindworth A."/>
            <person name="Klockow C."/>
            <person name="Richter M."/>
            <person name="Achstetter T."/>
            <person name="Glockner F.O."/>
            <person name="Harder J."/>
        </authorList>
    </citation>
    <scope>NUCLEOTIDE SEQUENCE [LARGE SCALE GENOMIC DNA]</scope>
    <source>
        <strain evidence="1">6C</strain>
    </source>
</reference>
<dbReference type="EMBL" id="ANMO01000254">
    <property type="protein sequence ID" value="EMB13610.1"/>
    <property type="molecule type" value="Genomic_DNA"/>
</dbReference>
<comment type="caution">
    <text evidence="1">The sequence shown here is derived from an EMBL/GenBank/DDBJ whole genome shotgun (WGS) entry which is preliminary data.</text>
</comment>